<sequence length="1068" mass="120776">MAQRGKSIFAQRMKIERENKCQLNSSSSDKLSDPVKVFGERSFIISGTNAQEIHQENIQKLSSMNAEELSLERQKLISELDPNILDFLRNRRKNVSLGHKNEESMEVSNDAENHNVQEHNINMEISGSTPLVVEDMPLINNDIVKSNDDVPLEDVKDLVHKYPHMDVVEKEKLQWTGYLPLQVKLPDDPYPARFNFEGNLLPHSDKGEGILQGLHNHGEEPERPGYTLQELIQLSRSSVLQQRVISLNTLAKIMANASMYDECFNEPILPALLEADMFLLLRFSLDDPALPIVMAASSAICNLLVNHIDEACLDNMLGTPLGIQQPSLGVILEMKPNEIDELKDQQLLKLDIIRGALRTDILQRIKFILMYLNPEPVEIKQLLKTLIRISRHSFEMANSVFTCPGLLEAVRKLLDIKNGLSYYPEALKLFRIIASRSHSLALAIFEKYDLQKPIFTFIAGEKAAGHPEIMHLTLESFYTWQSCLCYNIGVDTIMYLSPVLVKLAEAHLGLTNIDGSNSDLEHGAALISTIAVVAKLNFGQVRHILPLLLQATIKWCTQYIKVPNPKFSASKLLGSCLTLFAAIYNDFNSKCVLEPVIEKLLLSTNFTKSIQNLRKCSWLINGKIISSPENLPCLGCISPTVREESTLPFLYALAAYIVVSNNNTFKEIFLNHIEILGYIRSILRGDNITTLCGHWYARQELNILVVLVHMFTAVEIRENQGIFHKLAFKLLTSVQTGDRALLPDIISKTIFNRKFLSLDVDSVAKRMEDLKLNKSVSTNKINKLSLLNESLAVLKDIEKLYICELGFEGLIVPWPPVTLTGILNSTQSALPLDWPFLPIIRLHERQGQDKDSVLIATRSLQWFIIIEELMPDVFSLDYTAKYCRLCCVYLAGSELFQDVSPLLEAALSYVLAHKDKIDFENSIPGLTSFYDFYREVLEQFAGVSYGNSVFGQYVLLPLQQRHSNKYKKLVWSELAAILRLLRTPFDEVDINDYLSPCESDGDLLMTYLRCLGTGRVRDIWCPVLYKVAVHHVSTFAKNNDDKLAHGLLNLINTMGNKELKNLLLNYSS</sequence>
<dbReference type="Pfam" id="PF08620">
    <property type="entry name" value="RPAP1_C"/>
    <property type="match status" value="1"/>
</dbReference>
<evidence type="ECO:0000313" key="8">
    <source>
        <dbReference type="EMBL" id="CAH1389406.1"/>
    </source>
</evidence>
<dbReference type="InterPro" id="IPR016024">
    <property type="entry name" value="ARM-type_fold"/>
</dbReference>
<organism evidence="8 9">
    <name type="scientific">Nezara viridula</name>
    <name type="common">Southern green stink bug</name>
    <name type="synonym">Cimex viridulus</name>
    <dbReference type="NCBI Taxonomy" id="85310"/>
    <lineage>
        <taxon>Eukaryota</taxon>
        <taxon>Metazoa</taxon>
        <taxon>Ecdysozoa</taxon>
        <taxon>Arthropoda</taxon>
        <taxon>Hexapoda</taxon>
        <taxon>Insecta</taxon>
        <taxon>Pterygota</taxon>
        <taxon>Neoptera</taxon>
        <taxon>Paraneoptera</taxon>
        <taxon>Hemiptera</taxon>
        <taxon>Heteroptera</taxon>
        <taxon>Panheteroptera</taxon>
        <taxon>Pentatomomorpha</taxon>
        <taxon>Pentatomoidea</taxon>
        <taxon>Pentatomidae</taxon>
        <taxon>Pentatominae</taxon>
        <taxon>Nezara</taxon>
    </lineage>
</organism>
<evidence type="ECO:0000256" key="1">
    <source>
        <dbReference type="ARBA" id="ARBA00004123"/>
    </source>
</evidence>
<evidence type="ECO:0008006" key="10">
    <source>
        <dbReference type="Google" id="ProtNLM"/>
    </source>
</evidence>
<gene>
    <name evidence="8" type="ORF">NEZAVI_LOCUS818</name>
</gene>
<dbReference type="InterPro" id="IPR057989">
    <property type="entry name" value="TPR_RPAP1/MINIYO-like"/>
</dbReference>
<name>A0A9P0E8M0_NEZVI</name>
<dbReference type="OrthoDB" id="348201at2759"/>
<feature type="domain" description="RPAP1/MINIYO-like TPR repeats" evidence="7">
    <location>
        <begin position="845"/>
        <end position="1042"/>
    </location>
</feature>
<dbReference type="EMBL" id="OV725077">
    <property type="protein sequence ID" value="CAH1389406.1"/>
    <property type="molecule type" value="Genomic_DNA"/>
</dbReference>
<dbReference type="Pfam" id="PF08621">
    <property type="entry name" value="RPAP1_N"/>
    <property type="match status" value="1"/>
</dbReference>
<dbReference type="PANTHER" id="PTHR21483">
    <property type="entry name" value="RNA POLYMERASE II-ASSOCIATED PROTEIN 1"/>
    <property type="match status" value="1"/>
</dbReference>
<keyword evidence="4" id="KW-0539">Nucleus</keyword>
<dbReference type="SUPFAM" id="SSF48371">
    <property type="entry name" value="ARM repeat"/>
    <property type="match status" value="1"/>
</dbReference>
<dbReference type="Pfam" id="PF25766">
    <property type="entry name" value="TPR_RPAP1"/>
    <property type="match status" value="1"/>
</dbReference>
<evidence type="ECO:0000259" key="6">
    <source>
        <dbReference type="Pfam" id="PF08621"/>
    </source>
</evidence>
<evidence type="ECO:0000256" key="4">
    <source>
        <dbReference type="ARBA" id="ARBA00023242"/>
    </source>
</evidence>
<dbReference type="PANTHER" id="PTHR21483:SF18">
    <property type="entry name" value="RNA POLYMERASE II-ASSOCIATED PROTEIN 1"/>
    <property type="match status" value="1"/>
</dbReference>
<evidence type="ECO:0000313" key="9">
    <source>
        <dbReference type="Proteomes" id="UP001152798"/>
    </source>
</evidence>
<evidence type="ECO:0000256" key="2">
    <source>
        <dbReference type="ARBA" id="ARBA00009953"/>
    </source>
</evidence>
<dbReference type="InterPro" id="IPR013929">
    <property type="entry name" value="RPAP1_C"/>
</dbReference>
<evidence type="ECO:0000259" key="7">
    <source>
        <dbReference type="Pfam" id="PF25766"/>
    </source>
</evidence>
<dbReference type="AlphaFoldDB" id="A0A9P0E8M0"/>
<proteinExistence type="inferred from homology"/>
<evidence type="ECO:0000259" key="5">
    <source>
        <dbReference type="Pfam" id="PF08620"/>
    </source>
</evidence>
<accession>A0A9P0E8M0</accession>
<feature type="domain" description="RPAP1 N-terminal" evidence="6">
    <location>
        <begin position="51"/>
        <end position="94"/>
    </location>
</feature>
<reference evidence="8" key="1">
    <citation type="submission" date="2022-01" db="EMBL/GenBank/DDBJ databases">
        <authorList>
            <person name="King R."/>
        </authorList>
    </citation>
    <scope>NUCLEOTIDE SEQUENCE</scope>
</reference>
<dbReference type="Proteomes" id="UP001152798">
    <property type="component" value="Chromosome 1"/>
</dbReference>
<dbReference type="InterPro" id="IPR039913">
    <property type="entry name" value="RPAP1/Rba50"/>
</dbReference>
<dbReference type="InterPro" id="IPR013930">
    <property type="entry name" value="RPAP1_N"/>
</dbReference>
<evidence type="ECO:0000256" key="3">
    <source>
        <dbReference type="ARBA" id="ARBA00023163"/>
    </source>
</evidence>
<comment type="similarity">
    <text evidence="2">Belongs to the RPAP1 family.</text>
</comment>
<feature type="domain" description="RPAP1 C-terminal" evidence="5">
    <location>
        <begin position="192"/>
        <end position="257"/>
    </location>
</feature>
<comment type="subcellular location">
    <subcellularLocation>
        <location evidence="1">Nucleus</location>
    </subcellularLocation>
</comment>
<dbReference type="GO" id="GO:0006366">
    <property type="term" value="P:transcription by RNA polymerase II"/>
    <property type="evidence" value="ECO:0007669"/>
    <property type="project" value="InterPro"/>
</dbReference>
<keyword evidence="3" id="KW-0804">Transcription</keyword>
<protein>
    <recommendedName>
        <fullName evidence="10">RNA polymerase II-associated protein 1</fullName>
    </recommendedName>
</protein>
<keyword evidence="9" id="KW-1185">Reference proteome</keyword>